<feature type="domain" description="Survival protein SurE-like phosphatase/nucleotidase" evidence="10">
    <location>
        <begin position="3"/>
        <end position="183"/>
    </location>
</feature>
<dbReference type="GO" id="GO:0008254">
    <property type="term" value="F:3'-nucleotidase activity"/>
    <property type="evidence" value="ECO:0007669"/>
    <property type="project" value="TreeGrafter"/>
</dbReference>
<dbReference type="HAMAP" id="MF_00060">
    <property type="entry name" value="SurE"/>
    <property type="match status" value="1"/>
</dbReference>
<dbReference type="RefSeq" id="WP_134218472.1">
    <property type="nucleotide sequence ID" value="NZ_QFGA01000001.1"/>
</dbReference>
<sequence>MRILISNDDGIEAEGINQLRVFLQEDHELFVVAPDRERSATGHKITMDRPLRVKERIYPGSKTKGWAVDGTPADCVKLGLEALLPAPPDLVISGINFGPNLGTDVLYSGTVSAAIEGIINGVPALAVSLASYEYHDFSEAGKFIKELVAKLGRDIAKNSLLNINIPPCRPRGIKVTKLGQRRYINIFDKRIDPRGKVYFWMGGEPFDLDEKDPDTDVWVVREGYTSITPLHFDFTDHGFISNLKTMIKKLEGEPS</sequence>
<dbReference type="Gene3D" id="3.40.1210.10">
    <property type="entry name" value="Survival protein SurE-like phosphatase/nucleotidase"/>
    <property type="match status" value="1"/>
</dbReference>
<dbReference type="EC" id="3.1.3.5" evidence="9"/>
<evidence type="ECO:0000256" key="1">
    <source>
        <dbReference type="ARBA" id="ARBA00000815"/>
    </source>
</evidence>
<feature type="binding site" evidence="9">
    <location>
        <position position="8"/>
    </location>
    <ligand>
        <name>a divalent metal cation</name>
        <dbReference type="ChEBI" id="CHEBI:60240"/>
    </ligand>
</feature>
<evidence type="ECO:0000256" key="5">
    <source>
        <dbReference type="ARBA" id="ARBA00022490"/>
    </source>
</evidence>
<dbReference type="NCBIfam" id="NF001492">
    <property type="entry name" value="PRK00346.2-2"/>
    <property type="match status" value="1"/>
</dbReference>
<keyword evidence="8 9" id="KW-0378">Hydrolase</keyword>
<dbReference type="NCBIfam" id="NF001490">
    <property type="entry name" value="PRK00346.1-4"/>
    <property type="match status" value="1"/>
</dbReference>
<feature type="binding site" evidence="9">
    <location>
        <position position="9"/>
    </location>
    <ligand>
        <name>a divalent metal cation</name>
        <dbReference type="ChEBI" id="CHEBI:60240"/>
    </ligand>
</feature>
<dbReference type="GO" id="GO:0000166">
    <property type="term" value="F:nucleotide binding"/>
    <property type="evidence" value="ECO:0007669"/>
    <property type="project" value="UniProtKB-KW"/>
</dbReference>
<dbReference type="FunFam" id="3.40.1210.10:FF:000001">
    <property type="entry name" value="5'/3'-nucleotidase SurE"/>
    <property type="match status" value="1"/>
</dbReference>
<dbReference type="GO" id="GO:0008253">
    <property type="term" value="F:5'-nucleotidase activity"/>
    <property type="evidence" value="ECO:0007669"/>
    <property type="project" value="UniProtKB-UniRule"/>
</dbReference>
<reference evidence="11 12" key="1">
    <citation type="journal article" date="2018" name="Environ. Microbiol.">
        <title>Novel energy conservation strategies and behaviour of Pelotomaculum schinkii driving syntrophic propionate catabolism.</title>
        <authorList>
            <person name="Hidalgo-Ahumada C.A.P."/>
            <person name="Nobu M.K."/>
            <person name="Narihiro T."/>
            <person name="Tamaki H."/>
            <person name="Liu W.T."/>
            <person name="Kamagata Y."/>
            <person name="Stams A.J.M."/>
            <person name="Imachi H."/>
            <person name="Sousa D.Z."/>
        </authorList>
    </citation>
    <scope>NUCLEOTIDE SEQUENCE [LARGE SCALE GENOMIC DNA]</scope>
    <source>
        <strain evidence="11 12">HH</strain>
    </source>
</reference>
<feature type="binding site" evidence="9">
    <location>
        <position position="96"/>
    </location>
    <ligand>
        <name>a divalent metal cation</name>
        <dbReference type="ChEBI" id="CHEBI:60240"/>
    </ligand>
</feature>
<accession>A0A4Y7RDY3</accession>
<keyword evidence="6 9" id="KW-0479">Metal-binding</keyword>
<dbReference type="InterPro" id="IPR002828">
    <property type="entry name" value="SurE-like_Pase/nucleotidase"/>
</dbReference>
<keyword evidence="12" id="KW-1185">Reference proteome</keyword>
<evidence type="ECO:0000259" key="10">
    <source>
        <dbReference type="Pfam" id="PF01975"/>
    </source>
</evidence>
<comment type="cofactor">
    <cofactor evidence="9">
        <name>a divalent metal cation</name>
        <dbReference type="ChEBI" id="CHEBI:60240"/>
    </cofactor>
    <text evidence="9">Binds 1 divalent metal cation per subunit.</text>
</comment>
<evidence type="ECO:0000256" key="4">
    <source>
        <dbReference type="ARBA" id="ARBA00011062"/>
    </source>
</evidence>
<feature type="binding site" evidence="9">
    <location>
        <position position="39"/>
    </location>
    <ligand>
        <name>a divalent metal cation</name>
        <dbReference type="ChEBI" id="CHEBI:60240"/>
    </ligand>
</feature>
<name>A0A4Y7RDY3_9FIRM</name>
<dbReference type="GO" id="GO:0004309">
    <property type="term" value="F:exopolyphosphatase activity"/>
    <property type="evidence" value="ECO:0007669"/>
    <property type="project" value="TreeGrafter"/>
</dbReference>
<evidence type="ECO:0000256" key="3">
    <source>
        <dbReference type="ARBA" id="ARBA00004496"/>
    </source>
</evidence>
<keyword evidence="5 9" id="KW-0963">Cytoplasm</keyword>
<dbReference type="GO" id="GO:0005737">
    <property type="term" value="C:cytoplasm"/>
    <property type="evidence" value="ECO:0007669"/>
    <property type="project" value="UniProtKB-SubCell"/>
</dbReference>
<comment type="subcellular location">
    <subcellularLocation>
        <location evidence="3 9">Cytoplasm</location>
    </subcellularLocation>
</comment>
<evidence type="ECO:0000256" key="9">
    <source>
        <dbReference type="HAMAP-Rule" id="MF_00060"/>
    </source>
</evidence>
<evidence type="ECO:0000256" key="7">
    <source>
        <dbReference type="ARBA" id="ARBA00022741"/>
    </source>
</evidence>
<dbReference type="PANTHER" id="PTHR30457:SF12">
    <property type="entry name" value="5'_3'-NUCLEOTIDASE SURE"/>
    <property type="match status" value="1"/>
</dbReference>
<evidence type="ECO:0000256" key="6">
    <source>
        <dbReference type="ARBA" id="ARBA00022723"/>
    </source>
</evidence>
<comment type="catalytic activity">
    <reaction evidence="1 9">
        <text>a ribonucleoside 5'-phosphate + H2O = a ribonucleoside + phosphate</text>
        <dbReference type="Rhea" id="RHEA:12484"/>
        <dbReference type="ChEBI" id="CHEBI:15377"/>
        <dbReference type="ChEBI" id="CHEBI:18254"/>
        <dbReference type="ChEBI" id="CHEBI:43474"/>
        <dbReference type="ChEBI" id="CHEBI:58043"/>
        <dbReference type="EC" id="3.1.3.5"/>
    </reaction>
</comment>
<dbReference type="InterPro" id="IPR036523">
    <property type="entry name" value="SurE-like_sf"/>
</dbReference>
<comment type="similarity">
    <text evidence="4 9">Belongs to the SurE nucleotidase family.</text>
</comment>
<evidence type="ECO:0000256" key="8">
    <source>
        <dbReference type="ARBA" id="ARBA00022801"/>
    </source>
</evidence>
<proteinExistence type="inferred from homology"/>
<keyword evidence="7 9" id="KW-0547">Nucleotide-binding</keyword>
<evidence type="ECO:0000313" key="12">
    <source>
        <dbReference type="Proteomes" id="UP000298324"/>
    </source>
</evidence>
<organism evidence="11 12">
    <name type="scientific">Pelotomaculum schinkii</name>
    <dbReference type="NCBI Taxonomy" id="78350"/>
    <lineage>
        <taxon>Bacteria</taxon>
        <taxon>Bacillati</taxon>
        <taxon>Bacillota</taxon>
        <taxon>Clostridia</taxon>
        <taxon>Eubacteriales</taxon>
        <taxon>Desulfotomaculaceae</taxon>
        <taxon>Pelotomaculum</taxon>
    </lineage>
</organism>
<dbReference type="AlphaFoldDB" id="A0A4Y7RDY3"/>
<protein>
    <recommendedName>
        <fullName evidence="9">5'-nucleotidase SurE</fullName>
        <ecNumber evidence="9">3.1.3.5</ecNumber>
    </recommendedName>
    <alternativeName>
        <fullName evidence="9">Nucleoside 5'-monophosphate phosphohydrolase</fullName>
    </alternativeName>
</protein>
<evidence type="ECO:0000256" key="2">
    <source>
        <dbReference type="ARBA" id="ARBA00001946"/>
    </source>
</evidence>
<evidence type="ECO:0000313" key="11">
    <source>
        <dbReference type="EMBL" id="TEB06912.1"/>
    </source>
</evidence>
<dbReference type="NCBIfam" id="TIGR00087">
    <property type="entry name" value="surE"/>
    <property type="match status" value="1"/>
</dbReference>
<dbReference type="GO" id="GO:0046872">
    <property type="term" value="F:metal ion binding"/>
    <property type="evidence" value="ECO:0007669"/>
    <property type="project" value="UniProtKB-UniRule"/>
</dbReference>
<dbReference type="Proteomes" id="UP000298324">
    <property type="component" value="Unassembled WGS sequence"/>
</dbReference>
<dbReference type="PANTHER" id="PTHR30457">
    <property type="entry name" value="5'-NUCLEOTIDASE SURE"/>
    <property type="match status" value="1"/>
</dbReference>
<dbReference type="Pfam" id="PF01975">
    <property type="entry name" value="SurE"/>
    <property type="match status" value="1"/>
</dbReference>
<dbReference type="InterPro" id="IPR030048">
    <property type="entry name" value="SurE"/>
</dbReference>
<comment type="caution">
    <text evidence="11">The sequence shown here is derived from an EMBL/GenBank/DDBJ whole genome shotgun (WGS) entry which is preliminary data.</text>
</comment>
<comment type="cofactor">
    <cofactor evidence="2">
        <name>Mg(2+)</name>
        <dbReference type="ChEBI" id="CHEBI:18420"/>
    </cofactor>
</comment>
<dbReference type="SUPFAM" id="SSF64167">
    <property type="entry name" value="SurE-like"/>
    <property type="match status" value="1"/>
</dbReference>
<comment type="function">
    <text evidence="9">Nucleotidase that shows phosphatase activity on nucleoside 5'-monophosphates.</text>
</comment>
<gene>
    <name evidence="9 11" type="primary">surE</name>
    <name evidence="11" type="ORF">Psch_00446</name>
</gene>
<dbReference type="EMBL" id="QFGA01000001">
    <property type="protein sequence ID" value="TEB06912.1"/>
    <property type="molecule type" value="Genomic_DNA"/>
</dbReference>